<evidence type="ECO:0000256" key="8">
    <source>
        <dbReference type="ARBA" id="ARBA00023136"/>
    </source>
</evidence>
<name>A0A1M4MWV8_9RHOB</name>
<evidence type="ECO:0000256" key="2">
    <source>
        <dbReference type="ARBA" id="ARBA00022448"/>
    </source>
</evidence>
<dbReference type="HAMAP" id="MF_01398">
    <property type="entry name" value="ATP_synth_b_bprime"/>
    <property type="match status" value="1"/>
</dbReference>
<comment type="subunit">
    <text evidence="13">F-type ATPases have 2 components, F(1) - the catalytic core - and F(0) - the membrane proton channel. F(1) has five subunits: alpha(3), beta(3), gamma(1), delta(1), epsilon(1). F(0) has three main subunits: a(1), b(2) and c(10-14). The alpha and beta chains form an alternating ring which encloses part of the gamma chain. F(1) is attached to F(0) by a central stalk formed by the gamma and epsilon chains, while a peripheral stalk is formed by the delta and b chains.</text>
</comment>
<dbReference type="GO" id="GO:0046933">
    <property type="term" value="F:proton-transporting ATP synthase activity, rotational mechanism"/>
    <property type="evidence" value="ECO:0007669"/>
    <property type="project" value="UniProtKB-UniRule"/>
</dbReference>
<evidence type="ECO:0000256" key="14">
    <source>
        <dbReference type="RuleBase" id="RU003848"/>
    </source>
</evidence>
<keyword evidence="5 13" id="KW-0375">Hydrogen ion transport</keyword>
<accession>A0A1M4MWV8</accession>
<organism evidence="16 17">
    <name type="scientific">Donghicola eburneus</name>
    <dbReference type="NCBI Taxonomy" id="393278"/>
    <lineage>
        <taxon>Bacteria</taxon>
        <taxon>Pseudomonadati</taxon>
        <taxon>Pseudomonadota</taxon>
        <taxon>Alphaproteobacteria</taxon>
        <taxon>Rhodobacterales</taxon>
        <taxon>Roseobacteraceae</taxon>
        <taxon>Donghicola</taxon>
    </lineage>
</organism>
<dbReference type="GO" id="GO:0046961">
    <property type="term" value="F:proton-transporting ATPase activity, rotational mechanism"/>
    <property type="evidence" value="ECO:0007669"/>
    <property type="project" value="TreeGrafter"/>
</dbReference>
<reference evidence="17" key="1">
    <citation type="submission" date="2016-09" db="EMBL/GenBank/DDBJ databases">
        <authorList>
            <person name="Wibberg D."/>
        </authorList>
    </citation>
    <scope>NUCLEOTIDE SEQUENCE [LARGE SCALE GENOMIC DNA]</scope>
</reference>
<evidence type="ECO:0000256" key="6">
    <source>
        <dbReference type="ARBA" id="ARBA00022989"/>
    </source>
</evidence>
<comment type="function">
    <text evidence="11">Component of the F(0) channel, it forms part of the peripheral stalk, linking F(1) to F(0). The b'-subunit is a diverged and duplicated form of b found in plants and photosynthetic bacteria.</text>
</comment>
<feature type="transmembrane region" description="Helical" evidence="13">
    <location>
        <begin position="6"/>
        <end position="27"/>
    </location>
</feature>
<dbReference type="RefSeq" id="WP_072703329.1">
    <property type="nucleotide sequence ID" value="NZ_FMJB01000019.1"/>
</dbReference>
<comment type="subcellular location">
    <subcellularLocation>
        <location evidence="13">Cell membrane</location>
        <topology evidence="13">Single-pass membrane protein</topology>
    </subcellularLocation>
    <subcellularLocation>
        <location evidence="12">Endomembrane system</location>
        <topology evidence="12">Single-pass membrane protein</topology>
    </subcellularLocation>
</comment>
<feature type="coiled-coil region" evidence="15">
    <location>
        <begin position="38"/>
        <end position="112"/>
    </location>
</feature>
<dbReference type="EMBL" id="FMJB01000019">
    <property type="protein sequence ID" value="SCM66258.1"/>
    <property type="molecule type" value="Genomic_DNA"/>
</dbReference>
<keyword evidence="4 13" id="KW-0812">Transmembrane</keyword>
<keyword evidence="8 13" id="KW-0472">Membrane</keyword>
<keyword evidence="7 13" id="KW-0406">Ion transport</keyword>
<evidence type="ECO:0000313" key="17">
    <source>
        <dbReference type="Proteomes" id="UP000184085"/>
    </source>
</evidence>
<dbReference type="AlphaFoldDB" id="A0A1M4MWV8"/>
<keyword evidence="15" id="KW-0175">Coiled coil</keyword>
<dbReference type="CDD" id="cd06503">
    <property type="entry name" value="ATP-synt_Fo_b"/>
    <property type="match status" value="1"/>
</dbReference>
<sequence length="244" mass="26772">MSIDWWTLGLQAINALVLVWILARYLFRPVSAIIAERKDAAQAELRRAAQAMEKAEAAKSAADAERAAFARERSDLQEKARYEAEEIKRQMRLSAEQEAAQIRQDAAKAVDQMQKDARHQMGEEAANLAVQIARKLLTRLPQKAQVSEFSTGLAEALAALPDATRSCIGAKGPVAVRAPRALTQEETAKLRGDISGALERDVQVAITVDPSLIAGFELDAQTAKVRNHLAADLMQIKEELVRHA</sequence>
<evidence type="ECO:0000256" key="15">
    <source>
        <dbReference type="SAM" id="Coils"/>
    </source>
</evidence>
<evidence type="ECO:0000256" key="9">
    <source>
        <dbReference type="ARBA" id="ARBA00023310"/>
    </source>
</evidence>
<evidence type="ECO:0000256" key="12">
    <source>
        <dbReference type="ARBA" id="ARBA00037847"/>
    </source>
</evidence>
<keyword evidence="2 13" id="KW-0813">Transport</keyword>
<keyword evidence="6 13" id="KW-1133">Transmembrane helix</keyword>
<keyword evidence="3 13" id="KW-0138">CF(0)</keyword>
<dbReference type="InterPro" id="IPR050059">
    <property type="entry name" value="ATP_synthase_B_chain"/>
</dbReference>
<evidence type="ECO:0000256" key="10">
    <source>
        <dbReference type="ARBA" id="ARBA00025198"/>
    </source>
</evidence>
<evidence type="ECO:0000256" key="11">
    <source>
        <dbReference type="ARBA" id="ARBA00025614"/>
    </source>
</evidence>
<dbReference type="GO" id="GO:0045259">
    <property type="term" value="C:proton-transporting ATP synthase complex"/>
    <property type="evidence" value="ECO:0007669"/>
    <property type="project" value="UniProtKB-KW"/>
</dbReference>
<dbReference type="GO" id="GO:0005886">
    <property type="term" value="C:plasma membrane"/>
    <property type="evidence" value="ECO:0007669"/>
    <property type="project" value="UniProtKB-SubCell"/>
</dbReference>
<evidence type="ECO:0000256" key="3">
    <source>
        <dbReference type="ARBA" id="ARBA00022547"/>
    </source>
</evidence>
<keyword evidence="13" id="KW-1003">Cell membrane</keyword>
<keyword evidence="17" id="KW-1185">Reference proteome</keyword>
<comment type="similarity">
    <text evidence="1 13 14">Belongs to the ATPase B chain family.</text>
</comment>
<dbReference type="PANTHER" id="PTHR33445:SF2">
    <property type="entry name" value="ATP SYNTHASE SUBUNIT B', CHLOROPLASTIC"/>
    <property type="match status" value="1"/>
</dbReference>
<gene>
    <name evidence="13" type="primary">atpF</name>
    <name evidence="16" type="ORF">KARMA_0432</name>
</gene>
<evidence type="ECO:0000313" key="16">
    <source>
        <dbReference type="EMBL" id="SCM66258.1"/>
    </source>
</evidence>
<evidence type="ECO:0000256" key="5">
    <source>
        <dbReference type="ARBA" id="ARBA00022781"/>
    </source>
</evidence>
<evidence type="ECO:0000256" key="4">
    <source>
        <dbReference type="ARBA" id="ARBA00022692"/>
    </source>
</evidence>
<comment type="function">
    <text evidence="10 13">F(1)F(0) ATP synthase produces ATP from ADP in the presence of a proton or sodium gradient. F-type ATPases consist of two structural domains, F(1) containing the extramembraneous catalytic core and F(0) containing the membrane proton channel, linked together by a central stalk and a peripheral stalk. During catalysis, ATP synthesis in the catalytic domain of F(1) is coupled via a rotary mechanism of the central stalk subunits to proton translocation.</text>
</comment>
<protein>
    <recommendedName>
        <fullName evidence="13">ATP synthase subunit b</fullName>
    </recommendedName>
    <alternativeName>
        <fullName evidence="13">ATP synthase F(0) sector subunit b</fullName>
    </alternativeName>
    <alternativeName>
        <fullName evidence="13">ATPase subunit I</fullName>
    </alternativeName>
    <alternativeName>
        <fullName evidence="13">F-type ATPase subunit b</fullName>
        <shortName evidence="13">F-ATPase subunit b</shortName>
    </alternativeName>
</protein>
<evidence type="ECO:0000256" key="7">
    <source>
        <dbReference type="ARBA" id="ARBA00023065"/>
    </source>
</evidence>
<evidence type="ECO:0000256" key="1">
    <source>
        <dbReference type="ARBA" id="ARBA00005513"/>
    </source>
</evidence>
<dbReference type="Proteomes" id="UP000184085">
    <property type="component" value="Unassembled WGS sequence"/>
</dbReference>
<dbReference type="InterPro" id="IPR002146">
    <property type="entry name" value="ATP_synth_b/b'su_bac/chlpt"/>
</dbReference>
<keyword evidence="9 13" id="KW-0066">ATP synthesis</keyword>
<dbReference type="PANTHER" id="PTHR33445">
    <property type="entry name" value="ATP SYNTHASE SUBUNIT B', CHLOROPLASTIC"/>
    <property type="match status" value="1"/>
</dbReference>
<dbReference type="Pfam" id="PF00430">
    <property type="entry name" value="ATP-synt_B"/>
    <property type="match status" value="1"/>
</dbReference>
<dbReference type="GO" id="GO:0012505">
    <property type="term" value="C:endomembrane system"/>
    <property type="evidence" value="ECO:0007669"/>
    <property type="project" value="UniProtKB-SubCell"/>
</dbReference>
<proteinExistence type="inferred from homology"/>
<evidence type="ECO:0000256" key="13">
    <source>
        <dbReference type="HAMAP-Rule" id="MF_01398"/>
    </source>
</evidence>